<dbReference type="SUPFAM" id="SSF57667">
    <property type="entry name" value="beta-beta-alpha zinc fingers"/>
    <property type="match status" value="4"/>
</dbReference>
<sequence length="575" mass="66296">MFSEDSRKGRTCWRKMNSSLTAQSRGSDAELGPWVMAARSKDATPSQRDGLLPVKVEEDSPGSWEPGYPGTWPDPETSRLHFRQLRYQEVAGPEEALSRLRELCRRWLRPELLSKEQILELLVLEQFLTILPEELQAWVREHCPESGEEAVAVVRALQRALDGTSPQGMATFEDMAVSLTWEEWERLDPARRDFRREGAQKDSGSTVLPSLESRAENKELIPMQEILEAEPQGRLQEVFQGKRPLLSKCGSTHEDNVEKQSRNPFPLKLENSPEAQGRNSISDVNKNGSIEGEESKNNDLHNSARRSNLVLCQHIPKAERPTDSEEHGNKCKQSFHMVTWHMLKPHKSDSGDSFHHSNLFETQRQLREERPYKCGNCGKSFKQRSDLFRHQRIHTGEKPYGCQECGKSFSQSAALTKHQRTHTGEKPYTCLKCGERFRQNSHLNRHQSTHSKDKHFKCEECGETCHISNLFRHQRLHKGERPYKCEECEKSFKQRSDLFKHQRIHTGEKPYGCSVCGKRFNQSATLIKHQRIHTGEKPYKCLECGERFRQSTHLIRHQRIHQNKVLSAGRGGSRL</sequence>
<feature type="domain" description="C2H2-type" evidence="19">
    <location>
        <begin position="511"/>
        <end position="538"/>
    </location>
</feature>
<dbReference type="PROSITE" id="PS00028">
    <property type="entry name" value="ZINC_FINGER_C2H2_1"/>
    <property type="match status" value="6"/>
</dbReference>
<dbReference type="InterPro" id="IPR036051">
    <property type="entry name" value="KRAB_dom_sf"/>
</dbReference>
<keyword evidence="8 16" id="KW-0863">Zinc-finger</keyword>
<dbReference type="FunFam" id="3.30.160.60:FF:000250">
    <property type="entry name" value="zinc finger protein 197 isoform X1"/>
    <property type="match status" value="2"/>
</dbReference>
<reference evidence="22" key="2">
    <citation type="submission" date="2025-08" db="UniProtKB">
        <authorList>
            <consortium name="Ensembl"/>
        </authorList>
    </citation>
    <scope>IDENTIFICATION</scope>
</reference>
<comment type="subcellular location">
    <subcellularLocation>
        <location evidence="2 17">Nucleus</location>
    </subcellularLocation>
</comment>
<feature type="domain" description="SCAN box" evidence="20">
    <location>
        <begin position="79"/>
        <end position="161"/>
    </location>
</feature>
<evidence type="ECO:0000256" key="7">
    <source>
        <dbReference type="ARBA" id="ARBA00022737"/>
    </source>
</evidence>
<dbReference type="Gene3D" id="1.10.4020.10">
    <property type="entry name" value="DNA breaking-rejoining enzymes"/>
    <property type="match status" value="1"/>
</dbReference>
<dbReference type="SMART" id="SM00355">
    <property type="entry name" value="ZnF_C2H2"/>
    <property type="match status" value="7"/>
</dbReference>
<dbReference type="AlphaFoldDB" id="A0A2K6LP38"/>
<keyword evidence="5" id="KW-0597">Phosphoprotein</keyword>
<dbReference type="PROSITE" id="PS50804">
    <property type="entry name" value="SCAN_BOX"/>
    <property type="match status" value="1"/>
</dbReference>
<feature type="domain" description="KRAB" evidence="21">
    <location>
        <begin position="170"/>
        <end position="249"/>
    </location>
</feature>
<evidence type="ECO:0000256" key="4">
    <source>
        <dbReference type="ARBA" id="ARBA00022499"/>
    </source>
</evidence>
<evidence type="ECO:0000259" key="21">
    <source>
        <dbReference type="PROSITE" id="PS50805"/>
    </source>
</evidence>
<feature type="domain" description="C2H2-type" evidence="19">
    <location>
        <begin position="483"/>
        <end position="510"/>
    </location>
</feature>
<keyword evidence="6" id="KW-0479">Metal-binding</keyword>
<dbReference type="InterPro" id="IPR001909">
    <property type="entry name" value="KRAB"/>
</dbReference>
<gene>
    <name evidence="22" type="primary">ZNF394</name>
</gene>
<dbReference type="FunFam" id="1.10.4020.10:FF:000001">
    <property type="entry name" value="zinc finger protein 263 isoform X1"/>
    <property type="match status" value="1"/>
</dbReference>
<dbReference type="GO" id="GO:0005634">
    <property type="term" value="C:nucleus"/>
    <property type="evidence" value="ECO:0007669"/>
    <property type="project" value="UniProtKB-SubCell"/>
</dbReference>
<dbReference type="Pfam" id="PF01352">
    <property type="entry name" value="KRAB"/>
    <property type="match status" value="1"/>
</dbReference>
<feature type="domain" description="C2H2-type" evidence="19">
    <location>
        <begin position="400"/>
        <end position="427"/>
    </location>
</feature>
<dbReference type="SUPFAM" id="SSF109640">
    <property type="entry name" value="KRAB domain (Kruppel-associated box)"/>
    <property type="match status" value="1"/>
</dbReference>
<protein>
    <recommendedName>
        <fullName evidence="15">Zinc finger protein 394</fullName>
    </recommendedName>
</protein>
<dbReference type="GO" id="GO:0000978">
    <property type="term" value="F:RNA polymerase II cis-regulatory region sequence-specific DNA binding"/>
    <property type="evidence" value="ECO:0007669"/>
    <property type="project" value="TreeGrafter"/>
</dbReference>
<comment type="function">
    <text evidence="1">May be involved in transcriptional regulation.</text>
</comment>
<evidence type="ECO:0000256" key="18">
    <source>
        <dbReference type="SAM" id="MobiDB-lite"/>
    </source>
</evidence>
<evidence type="ECO:0000313" key="23">
    <source>
        <dbReference type="Proteomes" id="UP000233180"/>
    </source>
</evidence>
<reference evidence="22 23" key="1">
    <citation type="submission" date="2016-06" db="EMBL/GenBank/DDBJ databases">
        <title>Genome of Rhinopithecus bieti.</title>
        <authorList>
            <person name="Wu"/>
            <person name="C.-I. and Zhang"/>
            <person name="Y."/>
        </authorList>
    </citation>
    <scope>NUCLEOTIDE SEQUENCE</scope>
</reference>
<dbReference type="InterPro" id="IPR038269">
    <property type="entry name" value="SCAN_sf"/>
</dbReference>
<dbReference type="Ensembl" id="ENSRBIT00000049175.1">
    <property type="protein sequence ID" value="ENSRBIP00000025266.1"/>
    <property type="gene ID" value="ENSRBIG00000036523.1"/>
</dbReference>
<feature type="domain" description="C2H2-type" evidence="19">
    <location>
        <begin position="539"/>
        <end position="566"/>
    </location>
</feature>
<keyword evidence="4" id="KW-1017">Isopeptide bond</keyword>
<dbReference type="SMART" id="SM00349">
    <property type="entry name" value="KRAB"/>
    <property type="match status" value="1"/>
</dbReference>
<comment type="similarity">
    <text evidence="3">Belongs to the krueppel C2H2-type zinc-finger protein family.</text>
</comment>
<name>A0A2K6LP38_RHIBE</name>
<dbReference type="PANTHER" id="PTHR23226">
    <property type="entry name" value="ZINC FINGER AND SCAN DOMAIN-CONTAINING"/>
    <property type="match status" value="1"/>
</dbReference>
<evidence type="ECO:0000256" key="5">
    <source>
        <dbReference type="ARBA" id="ARBA00022553"/>
    </source>
</evidence>
<evidence type="ECO:0000313" key="22">
    <source>
        <dbReference type="Ensembl" id="ENSRBIP00000025266.1"/>
    </source>
</evidence>
<keyword evidence="9" id="KW-0862">Zinc</keyword>
<evidence type="ECO:0000256" key="14">
    <source>
        <dbReference type="ARBA" id="ARBA00023242"/>
    </source>
</evidence>
<evidence type="ECO:0000256" key="11">
    <source>
        <dbReference type="ARBA" id="ARBA00023015"/>
    </source>
</evidence>
<evidence type="ECO:0000256" key="2">
    <source>
        <dbReference type="ARBA" id="ARBA00004123"/>
    </source>
</evidence>
<dbReference type="InterPro" id="IPR036236">
    <property type="entry name" value="Znf_C2H2_sf"/>
</dbReference>
<evidence type="ECO:0000256" key="16">
    <source>
        <dbReference type="PROSITE-ProRule" id="PRU00042"/>
    </source>
</evidence>
<keyword evidence="12" id="KW-0238">DNA-binding</keyword>
<evidence type="ECO:0000259" key="20">
    <source>
        <dbReference type="PROSITE" id="PS50804"/>
    </source>
</evidence>
<keyword evidence="23" id="KW-1185">Reference proteome</keyword>
<feature type="domain" description="C2H2-type" evidence="19">
    <location>
        <begin position="456"/>
        <end position="482"/>
    </location>
</feature>
<keyword evidence="11" id="KW-0805">Transcription regulation</keyword>
<evidence type="ECO:0000256" key="15">
    <source>
        <dbReference type="ARBA" id="ARBA00068039"/>
    </source>
</evidence>
<evidence type="ECO:0000256" key="3">
    <source>
        <dbReference type="ARBA" id="ARBA00006991"/>
    </source>
</evidence>
<organism evidence="22 23">
    <name type="scientific">Rhinopithecus bieti</name>
    <name type="common">Black snub-nosed monkey</name>
    <name type="synonym">Pygathrix bieti</name>
    <dbReference type="NCBI Taxonomy" id="61621"/>
    <lineage>
        <taxon>Eukaryota</taxon>
        <taxon>Metazoa</taxon>
        <taxon>Chordata</taxon>
        <taxon>Craniata</taxon>
        <taxon>Vertebrata</taxon>
        <taxon>Euteleostomi</taxon>
        <taxon>Mammalia</taxon>
        <taxon>Eutheria</taxon>
        <taxon>Euarchontoglires</taxon>
        <taxon>Primates</taxon>
        <taxon>Haplorrhini</taxon>
        <taxon>Catarrhini</taxon>
        <taxon>Cercopithecidae</taxon>
        <taxon>Colobinae</taxon>
        <taxon>Rhinopithecus</taxon>
    </lineage>
</organism>
<feature type="domain" description="C2H2-type" evidence="19">
    <location>
        <begin position="372"/>
        <end position="399"/>
    </location>
</feature>
<evidence type="ECO:0000256" key="8">
    <source>
        <dbReference type="ARBA" id="ARBA00022771"/>
    </source>
</evidence>
<feature type="compositionally biased region" description="Polar residues" evidence="18">
    <location>
        <begin position="273"/>
        <end position="288"/>
    </location>
</feature>
<dbReference type="CDD" id="cd07936">
    <property type="entry name" value="SCAN"/>
    <property type="match status" value="1"/>
</dbReference>
<evidence type="ECO:0000256" key="6">
    <source>
        <dbReference type="ARBA" id="ARBA00022723"/>
    </source>
</evidence>
<dbReference type="GO" id="GO:0008270">
    <property type="term" value="F:zinc ion binding"/>
    <property type="evidence" value="ECO:0007669"/>
    <property type="project" value="UniProtKB-KW"/>
</dbReference>
<evidence type="ECO:0000256" key="12">
    <source>
        <dbReference type="ARBA" id="ARBA00023125"/>
    </source>
</evidence>
<dbReference type="Gene3D" id="6.10.140.140">
    <property type="match status" value="1"/>
</dbReference>
<dbReference type="Pfam" id="PF00096">
    <property type="entry name" value="zf-C2H2"/>
    <property type="match status" value="6"/>
</dbReference>
<evidence type="ECO:0000256" key="17">
    <source>
        <dbReference type="PROSITE-ProRule" id="PRU00187"/>
    </source>
</evidence>
<dbReference type="Proteomes" id="UP000233180">
    <property type="component" value="Unassembled WGS sequence"/>
</dbReference>
<reference evidence="22" key="3">
    <citation type="submission" date="2025-09" db="UniProtKB">
        <authorList>
            <consortium name="Ensembl"/>
        </authorList>
    </citation>
    <scope>IDENTIFICATION</scope>
</reference>
<dbReference type="InterPro" id="IPR003309">
    <property type="entry name" value="SCAN_dom"/>
</dbReference>
<keyword evidence="14 17" id="KW-0539">Nucleus</keyword>
<accession>A0A2K6LP38</accession>
<feature type="region of interest" description="Disordered" evidence="18">
    <location>
        <begin position="246"/>
        <end position="304"/>
    </location>
</feature>
<dbReference type="FunFam" id="3.30.160.60:FF:001234">
    <property type="entry name" value="Zinc finger protein 394"/>
    <property type="match status" value="2"/>
</dbReference>
<dbReference type="PANTHER" id="PTHR23226:SF416">
    <property type="entry name" value="FI01424P"/>
    <property type="match status" value="1"/>
</dbReference>
<dbReference type="STRING" id="61621.ENSRBIP00000025266"/>
<dbReference type="FunFam" id="3.30.160.60:FF:000512">
    <property type="entry name" value="zinc finger protein 197 isoform X1"/>
    <property type="match status" value="1"/>
</dbReference>
<dbReference type="Pfam" id="PF02023">
    <property type="entry name" value="SCAN"/>
    <property type="match status" value="1"/>
</dbReference>
<dbReference type="PROSITE" id="PS50157">
    <property type="entry name" value="ZINC_FINGER_C2H2_2"/>
    <property type="match status" value="7"/>
</dbReference>
<dbReference type="SMART" id="SM00431">
    <property type="entry name" value="SCAN"/>
    <property type="match status" value="1"/>
</dbReference>
<evidence type="ECO:0000256" key="10">
    <source>
        <dbReference type="ARBA" id="ARBA00022843"/>
    </source>
</evidence>
<dbReference type="GO" id="GO:0000981">
    <property type="term" value="F:DNA-binding transcription factor activity, RNA polymerase II-specific"/>
    <property type="evidence" value="ECO:0007669"/>
    <property type="project" value="TreeGrafter"/>
</dbReference>
<feature type="domain" description="C2H2-type" evidence="19">
    <location>
        <begin position="428"/>
        <end position="455"/>
    </location>
</feature>
<evidence type="ECO:0000256" key="9">
    <source>
        <dbReference type="ARBA" id="ARBA00022833"/>
    </source>
</evidence>
<dbReference type="CDD" id="cd07765">
    <property type="entry name" value="KRAB_A-box"/>
    <property type="match status" value="1"/>
</dbReference>
<evidence type="ECO:0000259" key="19">
    <source>
        <dbReference type="PROSITE" id="PS50157"/>
    </source>
</evidence>
<feature type="compositionally biased region" description="Basic and acidic residues" evidence="18">
    <location>
        <begin position="251"/>
        <end position="261"/>
    </location>
</feature>
<keyword evidence="10" id="KW-0832">Ubl conjugation</keyword>
<dbReference type="SUPFAM" id="SSF47353">
    <property type="entry name" value="Retrovirus capsid dimerization domain-like"/>
    <property type="match status" value="1"/>
</dbReference>
<keyword evidence="7" id="KW-0677">Repeat</keyword>
<dbReference type="Gene3D" id="3.30.160.60">
    <property type="entry name" value="Classic Zinc Finger"/>
    <property type="match status" value="7"/>
</dbReference>
<evidence type="ECO:0000256" key="13">
    <source>
        <dbReference type="ARBA" id="ARBA00023163"/>
    </source>
</evidence>
<evidence type="ECO:0000256" key="1">
    <source>
        <dbReference type="ARBA" id="ARBA00003767"/>
    </source>
</evidence>
<keyword evidence="13" id="KW-0804">Transcription</keyword>
<proteinExistence type="inferred from homology"/>
<dbReference type="InterPro" id="IPR013087">
    <property type="entry name" value="Znf_C2H2_type"/>
</dbReference>
<dbReference type="GeneTree" id="ENSGT00940000162347"/>
<dbReference type="FunFam" id="3.30.160.60:FF:002343">
    <property type="entry name" value="Zinc finger protein 33A"/>
    <property type="match status" value="1"/>
</dbReference>
<dbReference type="PROSITE" id="PS50805">
    <property type="entry name" value="KRAB"/>
    <property type="match status" value="1"/>
</dbReference>